<sequence length="134" mass="15068">MSEQQNVQLVQQAYDAFSKADIDGVLKTLADNVDWFIPGPTEIIPFAGRRHGPQEVAEFFSALAATQTAERFEPVDFIASEDKVVVLGVQRWRVNSTGITYEDEWAHVFTIENGRITKFKEYHDTAAEAAAHRP</sequence>
<dbReference type="InterPro" id="IPR032710">
    <property type="entry name" value="NTF2-like_dom_sf"/>
</dbReference>
<dbReference type="Proteomes" id="UP000077961">
    <property type="component" value="Unassembled WGS sequence"/>
</dbReference>
<dbReference type="Gene3D" id="3.10.450.50">
    <property type="match status" value="1"/>
</dbReference>
<name>A0A1A9N7Z9_9BURK</name>
<keyword evidence="4" id="KW-1185">Reference proteome</keyword>
<dbReference type="SUPFAM" id="SSF54427">
    <property type="entry name" value="NTF2-like"/>
    <property type="match status" value="1"/>
</dbReference>
<gene>
    <name evidence="2" type="ORF">A6V36_08680</name>
    <name evidence="3" type="ORF">A6V37_03015</name>
</gene>
<protein>
    <submittedName>
        <fullName evidence="3">Ketosteroid isomerase</fullName>
    </submittedName>
</protein>
<dbReference type="Pfam" id="PF12680">
    <property type="entry name" value="SnoaL_2"/>
    <property type="match status" value="1"/>
</dbReference>
<dbReference type="GO" id="GO:0016853">
    <property type="term" value="F:isomerase activity"/>
    <property type="evidence" value="ECO:0007669"/>
    <property type="project" value="UniProtKB-KW"/>
</dbReference>
<evidence type="ECO:0000313" key="5">
    <source>
        <dbReference type="Proteomes" id="UP000078116"/>
    </source>
</evidence>
<dbReference type="OrthoDB" id="283154at2"/>
<organism evidence="3 5">
    <name type="scientific">Paraburkholderia ginsengiterrae</name>
    <dbReference type="NCBI Taxonomy" id="1462993"/>
    <lineage>
        <taxon>Bacteria</taxon>
        <taxon>Pseudomonadati</taxon>
        <taxon>Pseudomonadota</taxon>
        <taxon>Betaproteobacteria</taxon>
        <taxon>Burkholderiales</taxon>
        <taxon>Burkholderiaceae</taxon>
        <taxon>Paraburkholderia</taxon>
    </lineage>
</organism>
<accession>A0A1A9N7Z9</accession>
<dbReference type="InterPro" id="IPR037401">
    <property type="entry name" value="SnoaL-like"/>
</dbReference>
<evidence type="ECO:0000313" key="2">
    <source>
        <dbReference type="EMBL" id="OAJ54901.1"/>
    </source>
</evidence>
<evidence type="ECO:0000259" key="1">
    <source>
        <dbReference type="Pfam" id="PF12680"/>
    </source>
</evidence>
<evidence type="ECO:0000313" key="3">
    <source>
        <dbReference type="EMBL" id="OAJ61086.1"/>
    </source>
</evidence>
<dbReference type="PANTHER" id="PTHR41252">
    <property type="entry name" value="BLR2505 PROTEIN"/>
    <property type="match status" value="1"/>
</dbReference>
<feature type="domain" description="SnoaL-like" evidence="1">
    <location>
        <begin position="10"/>
        <end position="118"/>
    </location>
</feature>
<dbReference type="EMBL" id="LXJZ01000198">
    <property type="protein sequence ID" value="OAJ54901.1"/>
    <property type="molecule type" value="Genomic_DNA"/>
</dbReference>
<reference evidence="4 5" key="1">
    <citation type="submission" date="2016-04" db="EMBL/GenBank/DDBJ databases">
        <title>Reclassification of Paraburkholderia panaciterrae (Farh et al. 2015) Dobritsa &amp; Samadpour 2016 as a later homotypic synonym of Paraburkholderia ginsengiterrae (Farh et al. 2015) Dobritsa &amp; Samadpour 2016.</title>
        <authorList>
            <person name="Dobritsa A.P."/>
            <person name="Kutumbaka K."/>
            <person name="Samadpour M."/>
        </authorList>
    </citation>
    <scope>NUCLEOTIDE SEQUENCE [LARGE SCALE GENOMIC DNA]</scope>
    <source>
        <strain evidence="3 5">DCY85</strain>
        <strain evidence="2 4">DCY85-1</strain>
    </source>
</reference>
<dbReference type="STRING" id="1462993.A6V36_08680"/>
<dbReference type="RefSeq" id="WP_064270449.1">
    <property type="nucleotide sequence ID" value="NZ_LXJZ01000198.1"/>
</dbReference>
<keyword evidence="3" id="KW-0413">Isomerase</keyword>
<dbReference type="Proteomes" id="UP000078116">
    <property type="component" value="Unassembled WGS sequence"/>
</dbReference>
<comment type="caution">
    <text evidence="3">The sequence shown here is derived from an EMBL/GenBank/DDBJ whole genome shotgun (WGS) entry which is preliminary data.</text>
</comment>
<proteinExistence type="predicted"/>
<dbReference type="EMBL" id="LXKA01000221">
    <property type="protein sequence ID" value="OAJ61086.1"/>
    <property type="molecule type" value="Genomic_DNA"/>
</dbReference>
<dbReference type="AlphaFoldDB" id="A0A1A9N7Z9"/>
<evidence type="ECO:0000313" key="4">
    <source>
        <dbReference type="Proteomes" id="UP000077961"/>
    </source>
</evidence>
<dbReference type="PANTHER" id="PTHR41252:SF1">
    <property type="entry name" value="BLR2505 PROTEIN"/>
    <property type="match status" value="1"/>
</dbReference>